<feature type="compositionally biased region" description="Basic residues" evidence="1">
    <location>
        <begin position="70"/>
        <end position="85"/>
    </location>
</feature>
<dbReference type="EMBL" id="JASCZI010030634">
    <property type="protein sequence ID" value="MED6124024.1"/>
    <property type="molecule type" value="Genomic_DNA"/>
</dbReference>
<gene>
    <name evidence="2" type="ORF">PIB30_055090</name>
</gene>
<organism evidence="2 3">
    <name type="scientific">Stylosanthes scabra</name>
    <dbReference type="NCBI Taxonomy" id="79078"/>
    <lineage>
        <taxon>Eukaryota</taxon>
        <taxon>Viridiplantae</taxon>
        <taxon>Streptophyta</taxon>
        <taxon>Embryophyta</taxon>
        <taxon>Tracheophyta</taxon>
        <taxon>Spermatophyta</taxon>
        <taxon>Magnoliopsida</taxon>
        <taxon>eudicotyledons</taxon>
        <taxon>Gunneridae</taxon>
        <taxon>Pentapetalae</taxon>
        <taxon>rosids</taxon>
        <taxon>fabids</taxon>
        <taxon>Fabales</taxon>
        <taxon>Fabaceae</taxon>
        <taxon>Papilionoideae</taxon>
        <taxon>50 kb inversion clade</taxon>
        <taxon>dalbergioids sensu lato</taxon>
        <taxon>Dalbergieae</taxon>
        <taxon>Pterocarpus clade</taxon>
        <taxon>Stylosanthes</taxon>
    </lineage>
</organism>
<evidence type="ECO:0000313" key="2">
    <source>
        <dbReference type="EMBL" id="MED6124024.1"/>
    </source>
</evidence>
<accession>A0ABU6RJB3</accession>
<feature type="region of interest" description="Disordered" evidence="1">
    <location>
        <begin position="1"/>
        <end position="85"/>
    </location>
</feature>
<feature type="compositionally biased region" description="Basic and acidic residues" evidence="1">
    <location>
        <begin position="1"/>
        <end position="10"/>
    </location>
</feature>
<feature type="compositionally biased region" description="Basic and acidic residues" evidence="1">
    <location>
        <begin position="51"/>
        <end position="61"/>
    </location>
</feature>
<sequence length="85" mass="9500">DDEYHTLFRQEEEEGGGGGTNGTKGNANDEQGNSVRDSGAAEDVPTGNPKQHTDSKEDDSIRWIPSLCRISRRRRRRRGMSKGRL</sequence>
<evidence type="ECO:0000256" key="1">
    <source>
        <dbReference type="SAM" id="MobiDB-lite"/>
    </source>
</evidence>
<proteinExistence type="predicted"/>
<name>A0ABU6RJB3_9FABA</name>
<keyword evidence="3" id="KW-1185">Reference proteome</keyword>
<evidence type="ECO:0000313" key="3">
    <source>
        <dbReference type="Proteomes" id="UP001341840"/>
    </source>
</evidence>
<dbReference type="Proteomes" id="UP001341840">
    <property type="component" value="Unassembled WGS sequence"/>
</dbReference>
<feature type="non-terminal residue" evidence="2">
    <location>
        <position position="1"/>
    </location>
</feature>
<protein>
    <submittedName>
        <fullName evidence="2">Uncharacterized protein</fullName>
    </submittedName>
</protein>
<reference evidence="2 3" key="1">
    <citation type="journal article" date="2023" name="Plants (Basel)">
        <title>Bridging the Gap: Combining Genomics and Transcriptomics Approaches to Understand Stylosanthes scabra, an Orphan Legume from the Brazilian Caatinga.</title>
        <authorList>
            <person name="Ferreira-Neto J.R.C."/>
            <person name="da Silva M.D."/>
            <person name="Binneck E."/>
            <person name="de Melo N.F."/>
            <person name="da Silva R.H."/>
            <person name="de Melo A.L.T.M."/>
            <person name="Pandolfi V."/>
            <person name="Bustamante F.O."/>
            <person name="Brasileiro-Vidal A.C."/>
            <person name="Benko-Iseppon A.M."/>
        </authorList>
    </citation>
    <scope>NUCLEOTIDE SEQUENCE [LARGE SCALE GENOMIC DNA]</scope>
    <source>
        <tissue evidence="2">Leaves</tissue>
    </source>
</reference>
<comment type="caution">
    <text evidence="2">The sequence shown here is derived from an EMBL/GenBank/DDBJ whole genome shotgun (WGS) entry which is preliminary data.</text>
</comment>